<proteinExistence type="predicted"/>
<organism evidence="1 2">
    <name type="scientific">Panagrolaimus sp. ES5</name>
    <dbReference type="NCBI Taxonomy" id="591445"/>
    <lineage>
        <taxon>Eukaryota</taxon>
        <taxon>Metazoa</taxon>
        <taxon>Ecdysozoa</taxon>
        <taxon>Nematoda</taxon>
        <taxon>Chromadorea</taxon>
        <taxon>Rhabditida</taxon>
        <taxon>Tylenchina</taxon>
        <taxon>Panagrolaimomorpha</taxon>
        <taxon>Panagrolaimoidea</taxon>
        <taxon>Panagrolaimidae</taxon>
        <taxon>Panagrolaimus</taxon>
    </lineage>
</organism>
<sequence length="231" mass="26235">MFSEKIASINSIEKAQEDSIMNREVLNVLKIRAAGDFSMTKWKGAARNITANNIDQIVHTREEANYLCACIHYFASEMVANSIYGAYYQDMTLSGILLIKEIPAVVTEAQLAMIDAEKDLFTKTFYALYNRIDSTHDAKRTAVNLRHFIYVMEKQASGDFTKAFYDTNAGGIWNAFVRNFLSQIHEAAVTTKEEANLLVAEARLFASQIVATYPPQFAIFFRDLTLSYRKY</sequence>
<accession>A0AC34G6N4</accession>
<dbReference type="Proteomes" id="UP000887579">
    <property type="component" value="Unplaced"/>
</dbReference>
<dbReference type="WBParaSite" id="ES5_v2.g25387.t1">
    <property type="protein sequence ID" value="ES5_v2.g25387.t1"/>
    <property type="gene ID" value="ES5_v2.g25387"/>
</dbReference>
<protein>
    <submittedName>
        <fullName evidence="2">Uncharacterized protein</fullName>
    </submittedName>
</protein>
<reference evidence="2" key="1">
    <citation type="submission" date="2022-11" db="UniProtKB">
        <authorList>
            <consortium name="WormBaseParasite"/>
        </authorList>
    </citation>
    <scope>IDENTIFICATION</scope>
</reference>
<evidence type="ECO:0000313" key="1">
    <source>
        <dbReference type="Proteomes" id="UP000887579"/>
    </source>
</evidence>
<name>A0AC34G6N4_9BILA</name>
<evidence type="ECO:0000313" key="2">
    <source>
        <dbReference type="WBParaSite" id="ES5_v2.g25387.t1"/>
    </source>
</evidence>